<dbReference type="CDD" id="cd14256">
    <property type="entry name" value="Dockerin_I"/>
    <property type="match status" value="1"/>
</dbReference>
<dbReference type="InterPro" id="IPR018247">
    <property type="entry name" value="EF_Hand_1_Ca_BS"/>
</dbReference>
<sequence>MKKKFYAGMVALTMAVTGAMPVFAVEKVDEITGDLSVSGFFAERTNAVELKSGEQYTFTFDNQSNGSNNWENFVMAVTGAVGADYVDAGQEIFVVRADSWGWGGGMSDFVAPNAAEGNKLAFTNDVANWADWAPAMQAGVSCEVNIGRQGDTLIYNAKIGEYTVSTSATSGVALPESCYVFFTGENCDLTNFTTTKSEYKNPNALNVVDELSGDLTVGAFYSAKSDAVKVADGDSVTIKFSDKSNGENNWDNFVVGIAGDAEGYSGAASEIMNIRADAYGWGGGMSDFVAPGNEGNALLFVNDIDFEKFASEMQAGADVELTVSKDGDMIIYEAKIAGYSVEMAAVSGVALPEDIYVYLSGENCTLTDISIVKEDVPDDSSDSDSSDTDSKPDDSEPDSSTSDGEDSSKPDSGDSDSSTTDSDDSSKPDDQPDTPKGKKGDINGDDKVNVTDVSLAAAHVKGVKSLSGDKLAKADVNGDGKVNVTDVSLIAAHIKGIKTLK</sequence>
<evidence type="ECO:0000256" key="1">
    <source>
        <dbReference type="SAM" id="MobiDB-lite"/>
    </source>
</evidence>
<keyword evidence="5" id="KW-1185">Reference proteome</keyword>
<dbReference type="InterPro" id="IPR036439">
    <property type="entry name" value="Dockerin_dom_sf"/>
</dbReference>
<keyword evidence="2" id="KW-0732">Signal</keyword>
<feature type="compositionally biased region" description="Acidic residues" evidence="1">
    <location>
        <begin position="376"/>
        <end position="387"/>
    </location>
</feature>
<evidence type="ECO:0000259" key="3">
    <source>
        <dbReference type="PROSITE" id="PS51766"/>
    </source>
</evidence>
<dbReference type="GO" id="GO:0004553">
    <property type="term" value="F:hydrolase activity, hydrolyzing O-glycosyl compounds"/>
    <property type="evidence" value="ECO:0007669"/>
    <property type="project" value="InterPro"/>
</dbReference>
<gene>
    <name evidence="4" type="ORF">CUS_4664</name>
</gene>
<evidence type="ECO:0000256" key="2">
    <source>
        <dbReference type="SAM" id="SignalP"/>
    </source>
</evidence>
<dbReference type="eggNOG" id="COG4124">
    <property type="taxonomic scope" value="Bacteria"/>
</dbReference>
<evidence type="ECO:0000313" key="5">
    <source>
        <dbReference type="Proteomes" id="UP000004259"/>
    </source>
</evidence>
<feature type="signal peptide" evidence="2">
    <location>
        <begin position="1"/>
        <end position="24"/>
    </location>
</feature>
<dbReference type="GO" id="GO:0000272">
    <property type="term" value="P:polysaccharide catabolic process"/>
    <property type="evidence" value="ECO:0007669"/>
    <property type="project" value="InterPro"/>
</dbReference>
<dbReference type="PROSITE" id="PS51766">
    <property type="entry name" value="DOCKERIN"/>
    <property type="match status" value="1"/>
</dbReference>
<dbReference type="AlphaFoldDB" id="E9SHG1"/>
<evidence type="ECO:0000313" key="4">
    <source>
        <dbReference type="EMBL" id="EGC01294.1"/>
    </source>
</evidence>
<protein>
    <submittedName>
        <fullName evidence="4">Dockerin type I repeat protein</fullName>
    </submittedName>
</protein>
<dbReference type="Pfam" id="PF00404">
    <property type="entry name" value="Dockerin_1"/>
    <property type="match status" value="1"/>
</dbReference>
<dbReference type="InterPro" id="IPR016134">
    <property type="entry name" value="Dockerin_dom"/>
</dbReference>
<organism evidence="4 5">
    <name type="scientific">Ruminococcus albus 8</name>
    <dbReference type="NCBI Taxonomy" id="246199"/>
    <lineage>
        <taxon>Bacteria</taxon>
        <taxon>Bacillati</taxon>
        <taxon>Bacillota</taxon>
        <taxon>Clostridia</taxon>
        <taxon>Eubacteriales</taxon>
        <taxon>Oscillospiraceae</taxon>
        <taxon>Ruminococcus</taxon>
    </lineage>
</organism>
<proteinExistence type="predicted"/>
<dbReference type="SUPFAM" id="SSF63446">
    <property type="entry name" value="Type I dockerin domain"/>
    <property type="match status" value="1"/>
</dbReference>
<feature type="compositionally biased region" description="Basic and acidic residues" evidence="1">
    <location>
        <begin position="424"/>
        <end position="447"/>
    </location>
</feature>
<feature type="chain" id="PRO_5003247243" evidence="2">
    <location>
        <begin position="25"/>
        <end position="501"/>
    </location>
</feature>
<feature type="domain" description="Dockerin" evidence="3">
    <location>
        <begin position="435"/>
        <end position="501"/>
    </location>
</feature>
<accession>E9SHG1</accession>
<dbReference type="EMBL" id="ADKM02000131">
    <property type="protein sequence ID" value="EGC01294.1"/>
    <property type="molecule type" value="Genomic_DNA"/>
</dbReference>
<comment type="caution">
    <text evidence="4">The sequence shown here is derived from an EMBL/GenBank/DDBJ whole genome shotgun (WGS) entry which is preliminary data.</text>
</comment>
<dbReference type="Gene3D" id="1.10.1330.10">
    <property type="entry name" value="Dockerin domain"/>
    <property type="match status" value="1"/>
</dbReference>
<dbReference type="Proteomes" id="UP000004259">
    <property type="component" value="Unassembled WGS sequence"/>
</dbReference>
<reference evidence="4 5" key="1">
    <citation type="submission" date="2011-02" db="EMBL/GenBank/DDBJ databases">
        <authorList>
            <person name="Nelson K.E."/>
            <person name="Sutton G."/>
            <person name="Torralba M."/>
            <person name="Durkin S."/>
            <person name="Harkins D."/>
            <person name="Montgomery R."/>
            <person name="Ziemer C."/>
            <person name="Klaassens E."/>
            <person name="Ocuiv P."/>
            <person name="Morrison M."/>
        </authorList>
    </citation>
    <scope>NUCLEOTIDE SEQUENCE [LARGE SCALE GENOMIC DNA]</scope>
    <source>
        <strain evidence="4 5">8</strain>
    </source>
</reference>
<dbReference type="RefSeq" id="WP_002853159.1">
    <property type="nucleotide sequence ID" value="NZ_ADKM02000131.1"/>
</dbReference>
<name>E9SHG1_RUMAL</name>
<dbReference type="InterPro" id="IPR002105">
    <property type="entry name" value="Dockerin_1_rpt"/>
</dbReference>
<feature type="region of interest" description="Disordered" evidence="1">
    <location>
        <begin position="371"/>
        <end position="447"/>
    </location>
</feature>
<dbReference type="PROSITE" id="PS00018">
    <property type="entry name" value="EF_HAND_1"/>
    <property type="match status" value="1"/>
</dbReference>